<evidence type="ECO:0000256" key="8">
    <source>
        <dbReference type="ARBA" id="ARBA00023143"/>
    </source>
</evidence>
<reference evidence="11 12" key="1">
    <citation type="submission" date="2017-11" db="EMBL/GenBank/DDBJ databases">
        <title>Draft genome sequence of Rhizobiales bacterium SY3-13.</title>
        <authorList>
            <person name="Sun C."/>
        </authorList>
    </citation>
    <scope>NUCLEOTIDE SEQUENCE [LARGE SCALE GENOMIC DNA]</scope>
    <source>
        <strain evidence="11 12">SY3-13</strain>
    </source>
</reference>
<dbReference type="Pfam" id="PF01311">
    <property type="entry name" value="Bac_export_1"/>
    <property type="match status" value="1"/>
</dbReference>
<evidence type="ECO:0000256" key="4">
    <source>
        <dbReference type="ARBA" id="ARBA00022475"/>
    </source>
</evidence>
<keyword evidence="12" id="KW-1185">Reference proteome</keyword>
<evidence type="ECO:0000313" key="11">
    <source>
        <dbReference type="EMBL" id="PJK31407.1"/>
    </source>
</evidence>
<feature type="transmembrane region" description="Helical" evidence="10">
    <location>
        <begin position="6"/>
        <end position="27"/>
    </location>
</feature>
<feature type="transmembrane region" description="Helical" evidence="10">
    <location>
        <begin position="174"/>
        <end position="200"/>
    </location>
</feature>
<keyword evidence="11" id="KW-0969">Cilium</keyword>
<gene>
    <name evidence="11" type="ORF">CVT23_01640</name>
</gene>
<dbReference type="OrthoDB" id="9779817at2"/>
<dbReference type="InterPro" id="IPR002010">
    <property type="entry name" value="T3SS_IM_R"/>
</dbReference>
<evidence type="ECO:0000256" key="5">
    <source>
        <dbReference type="ARBA" id="ARBA00022692"/>
    </source>
</evidence>
<dbReference type="GO" id="GO:0006605">
    <property type="term" value="P:protein targeting"/>
    <property type="evidence" value="ECO:0007669"/>
    <property type="project" value="UniProtKB-UniRule"/>
</dbReference>
<dbReference type="GO" id="GO:0005886">
    <property type="term" value="C:plasma membrane"/>
    <property type="evidence" value="ECO:0007669"/>
    <property type="project" value="UniProtKB-SubCell"/>
</dbReference>
<evidence type="ECO:0000313" key="12">
    <source>
        <dbReference type="Proteomes" id="UP000229498"/>
    </source>
</evidence>
<evidence type="ECO:0000256" key="10">
    <source>
        <dbReference type="RuleBase" id="RU362071"/>
    </source>
</evidence>
<evidence type="ECO:0000256" key="1">
    <source>
        <dbReference type="ARBA" id="ARBA00002578"/>
    </source>
</evidence>
<dbReference type="PANTHER" id="PTHR30065">
    <property type="entry name" value="FLAGELLAR BIOSYNTHETIC PROTEIN FLIR"/>
    <property type="match status" value="1"/>
</dbReference>
<feature type="transmembrane region" description="Helical" evidence="10">
    <location>
        <begin position="79"/>
        <end position="101"/>
    </location>
</feature>
<feature type="transmembrane region" description="Helical" evidence="10">
    <location>
        <begin position="212"/>
        <end position="240"/>
    </location>
</feature>
<dbReference type="Proteomes" id="UP000229498">
    <property type="component" value="Unassembled WGS sequence"/>
</dbReference>
<feature type="transmembrane region" description="Helical" evidence="10">
    <location>
        <begin position="39"/>
        <end position="59"/>
    </location>
</feature>
<protein>
    <recommendedName>
        <fullName evidence="3 9">Flagellar biosynthetic protein FliR</fullName>
    </recommendedName>
</protein>
<accession>A0A2M9G6R7</accession>
<feature type="transmembrane region" description="Helical" evidence="10">
    <location>
        <begin position="122"/>
        <end position="139"/>
    </location>
</feature>
<evidence type="ECO:0000256" key="3">
    <source>
        <dbReference type="ARBA" id="ARBA00021717"/>
    </source>
</evidence>
<keyword evidence="11" id="KW-0966">Cell projection</keyword>
<comment type="similarity">
    <text evidence="2 10">Belongs to the FliR/MopE/SpaR family.</text>
</comment>
<dbReference type="GO" id="GO:0009425">
    <property type="term" value="C:bacterial-type flagellum basal body"/>
    <property type="evidence" value="ECO:0007669"/>
    <property type="project" value="UniProtKB-SubCell"/>
</dbReference>
<dbReference type="NCBIfam" id="TIGR01400">
    <property type="entry name" value="fliR"/>
    <property type="match status" value="1"/>
</dbReference>
<keyword evidence="4 10" id="KW-1003">Cell membrane</keyword>
<keyword evidence="6 10" id="KW-1133">Transmembrane helix</keyword>
<evidence type="ECO:0000256" key="9">
    <source>
        <dbReference type="NCBIfam" id="TIGR01400"/>
    </source>
</evidence>
<organism evidence="11 12">
    <name type="scientific">Minwuia thermotolerans</name>
    <dbReference type="NCBI Taxonomy" id="2056226"/>
    <lineage>
        <taxon>Bacteria</taxon>
        <taxon>Pseudomonadati</taxon>
        <taxon>Pseudomonadota</taxon>
        <taxon>Alphaproteobacteria</taxon>
        <taxon>Minwuiales</taxon>
        <taxon>Minwuiaceae</taxon>
        <taxon>Minwuia</taxon>
    </lineage>
</organism>
<dbReference type="PANTHER" id="PTHR30065:SF8">
    <property type="entry name" value="FLAGELLAR BIOSYNTHETIC PROTEIN FLIR"/>
    <property type="match status" value="1"/>
</dbReference>
<evidence type="ECO:0000256" key="7">
    <source>
        <dbReference type="ARBA" id="ARBA00023136"/>
    </source>
</evidence>
<comment type="function">
    <text evidence="1 10">Role in flagellar biosynthesis.</text>
</comment>
<evidence type="ECO:0000256" key="6">
    <source>
        <dbReference type="ARBA" id="ARBA00022989"/>
    </source>
</evidence>
<comment type="caution">
    <text evidence="11">The sequence shown here is derived from an EMBL/GenBank/DDBJ whole genome shotgun (WGS) entry which is preliminary data.</text>
</comment>
<keyword evidence="7 10" id="KW-0472">Membrane</keyword>
<dbReference type="InterPro" id="IPR006303">
    <property type="entry name" value="FliR"/>
</dbReference>
<dbReference type="GO" id="GO:0044780">
    <property type="term" value="P:bacterial-type flagellum assembly"/>
    <property type="evidence" value="ECO:0007669"/>
    <property type="project" value="UniProtKB-UniRule"/>
</dbReference>
<keyword evidence="5 10" id="KW-0812">Transmembrane</keyword>
<keyword evidence="8 10" id="KW-0975">Bacterial flagellum</keyword>
<sequence length="254" mass="27215">MLADLLPALIFSLLLVFARVGAMLMVLPGFGEAYISPRVRLVIALALSIVVQPVVGGALPAMPAQPLDLLPLLFGEIVIGVFIGGSIRLLVSALHVAGIVISFQSSLGFAQFFDPAQGTQGALLGSFLTIMGMTLIFVSDLHHLMLMAVTDSYQLFPAAVMPPLDDFAQTAARFVAGSFLVGIQISAPFIAYALVLYIGMGLINRLMPQMQVFFIVMPLQITFALMFFMITLGAMALWFLEHFEEGVATFLAGG</sequence>
<dbReference type="AlphaFoldDB" id="A0A2M9G6R7"/>
<dbReference type="EMBL" id="PHIG01000005">
    <property type="protein sequence ID" value="PJK31407.1"/>
    <property type="molecule type" value="Genomic_DNA"/>
</dbReference>
<name>A0A2M9G6R7_9PROT</name>
<comment type="subcellular location">
    <subcellularLocation>
        <location evidence="10">Cell membrane</location>
        <topology evidence="10">Multi-pass membrane protein</topology>
    </subcellularLocation>
    <subcellularLocation>
        <location evidence="10">Bacterial flagellum basal body</location>
    </subcellularLocation>
</comment>
<dbReference type="PRINTS" id="PR00953">
    <property type="entry name" value="TYPE3IMRPROT"/>
</dbReference>
<evidence type="ECO:0000256" key="2">
    <source>
        <dbReference type="ARBA" id="ARBA00009772"/>
    </source>
</evidence>
<dbReference type="RefSeq" id="WP_109793833.1">
    <property type="nucleotide sequence ID" value="NZ_PHIG01000005.1"/>
</dbReference>
<keyword evidence="11" id="KW-0282">Flagellum</keyword>
<proteinExistence type="inferred from homology"/>